<comment type="subcellular location">
    <subcellularLocation>
        <location evidence="3 20">Cytoplasm</location>
    </subcellularLocation>
</comment>
<proteinExistence type="inferred from homology"/>
<dbReference type="AlphaFoldDB" id="B8CNB5"/>
<dbReference type="InterPro" id="IPR016166">
    <property type="entry name" value="FAD-bd_PCMH"/>
</dbReference>
<dbReference type="PROSITE" id="PS51387">
    <property type="entry name" value="FAD_PCMH"/>
    <property type="match status" value="1"/>
</dbReference>
<dbReference type="SUPFAM" id="SSF56194">
    <property type="entry name" value="Uridine diphospho-N-Acetylenolpyruvylglucosamine reductase, MurB, C-terminal domain"/>
    <property type="match status" value="1"/>
</dbReference>
<dbReference type="PANTHER" id="PTHR21071:SF4">
    <property type="entry name" value="UDP-N-ACETYLENOLPYRUVOYLGLUCOSAMINE REDUCTASE"/>
    <property type="match status" value="1"/>
</dbReference>
<dbReference type="GO" id="GO:0009252">
    <property type="term" value="P:peptidoglycan biosynthetic process"/>
    <property type="evidence" value="ECO:0007669"/>
    <property type="project" value="UniProtKB-UniRule"/>
</dbReference>
<dbReference type="SUPFAM" id="SSF56176">
    <property type="entry name" value="FAD-binding/transporter-associated domain-like"/>
    <property type="match status" value="1"/>
</dbReference>
<evidence type="ECO:0000256" key="12">
    <source>
        <dbReference type="ARBA" id="ARBA00022857"/>
    </source>
</evidence>
<evidence type="ECO:0000256" key="13">
    <source>
        <dbReference type="ARBA" id="ARBA00022960"/>
    </source>
</evidence>
<evidence type="ECO:0000256" key="6">
    <source>
        <dbReference type="ARBA" id="ARBA00012518"/>
    </source>
</evidence>
<dbReference type="InterPro" id="IPR011601">
    <property type="entry name" value="MurB_C"/>
</dbReference>
<dbReference type="Gene3D" id="3.30.465.10">
    <property type="match status" value="1"/>
</dbReference>
<evidence type="ECO:0000256" key="8">
    <source>
        <dbReference type="ARBA" id="ARBA00022490"/>
    </source>
</evidence>
<evidence type="ECO:0000256" key="19">
    <source>
        <dbReference type="ARBA" id="ARBA00048914"/>
    </source>
</evidence>
<dbReference type="Gene3D" id="3.90.78.10">
    <property type="entry name" value="UDP-N-acetylenolpyruvoylglucosamine reductase, C-terminal domain"/>
    <property type="match status" value="1"/>
</dbReference>
<keyword evidence="9 20" id="KW-0132">Cell division</keyword>
<dbReference type="RefSeq" id="WP_020912122.1">
    <property type="nucleotide sequence ID" value="NC_011566.1"/>
</dbReference>
<dbReference type="Pfam" id="PF01565">
    <property type="entry name" value="FAD_binding_4"/>
    <property type="match status" value="1"/>
</dbReference>
<dbReference type="GO" id="GO:0071949">
    <property type="term" value="F:FAD binding"/>
    <property type="evidence" value="ECO:0007669"/>
    <property type="project" value="InterPro"/>
</dbReference>
<protein>
    <recommendedName>
        <fullName evidence="7 20">UDP-N-acetylenolpyruvoylglucosamine reductase</fullName>
        <ecNumber evidence="6 20">1.3.1.98</ecNumber>
    </recommendedName>
    <alternativeName>
        <fullName evidence="18 20">UDP-N-acetylmuramate dehydrogenase</fullName>
    </alternativeName>
</protein>
<dbReference type="InterPro" id="IPR003170">
    <property type="entry name" value="MurB"/>
</dbReference>
<comment type="function">
    <text evidence="2 20">Cell wall formation.</text>
</comment>
<comment type="similarity">
    <text evidence="5 20">Belongs to the MurB family.</text>
</comment>
<evidence type="ECO:0000256" key="1">
    <source>
        <dbReference type="ARBA" id="ARBA00001974"/>
    </source>
</evidence>
<evidence type="ECO:0000313" key="22">
    <source>
        <dbReference type="EMBL" id="ACJ28749.1"/>
    </source>
</evidence>
<dbReference type="InterPro" id="IPR016167">
    <property type="entry name" value="FAD-bd_PCMH_sub1"/>
</dbReference>
<keyword evidence="15 20" id="KW-0560">Oxidoreductase</keyword>
<evidence type="ECO:0000256" key="14">
    <source>
        <dbReference type="ARBA" id="ARBA00022984"/>
    </source>
</evidence>
<evidence type="ECO:0000256" key="2">
    <source>
        <dbReference type="ARBA" id="ARBA00003921"/>
    </source>
</evidence>
<dbReference type="NCBIfam" id="NF000755">
    <property type="entry name" value="PRK00046.1"/>
    <property type="match status" value="1"/>
</dbReference>
<dbReference type="KEGG" id="swp:swp_1992"/>
<reference evidence="22 23" key="1">
    <citation type="journal article" date="2008" name="PLoS ONE">
        <title>Environmental adaptation: genomic analysis of the piezotolerant and psychrotolerant deep-sea iron reducing bacterium Shewanella piezotolerans WP3.</title>
        <authorList>
            <person name="Wang F."/>
            <person name="Wang J."/>
            <person name="Jian H."/>
            <person name="Zhang B."/>
            <person name="Li S."/>
            <person name="Wang F."/>
            <person name="Zeng X."/>
            <person name="Gao L."/>
            <person name="Bartlett D.H."/>
            <person name="Yu J."/>
            <person name="Hu S."/>
            <person name="Xiao X."/>
        </authorList>
    </citation>
    <scope>NUCLEOTIDE SEQUENCE [LARGE SCALE GENOMIC DNA]</scope>
    <source>
        <strain evidence="23">WP3 / JCM 13877</strain>
    </source>
</reference>
<dbReference type="HOGENOM" id="CLU_035304_0_0_6"/>
<feature type="active site" evidence="20">
    <location>
        <position position="161"/>
    </location>
</feature>
<dbReference type="NCBIfam" id="NF010478">
    <property type="entry name" value="PRK13903.1"/>
    <property type="match status" value="1"/>
</dbReference>
<feature type="active site" description="Proton donor" evidence="20">
    <location>
        <position position="231"/>
    </location>
</feature>
<keyword evidence="11 20" id="KW-0274">FAD</keyword>
<dbReference type="Proteomes" id="UP000000753">
    <property type="component" value="Chromosome"/>
</dbReference>
<dbReference type="GO" id="GO:0051301">
    <property type="term" value="P:cell division"/>
    <property type="evidence" value="ECO:0007669"/>
    <property type="project" value="UniProtKB-KW"/>
</dbReference>
<keyword evidence="8 20" id="KW-0963">Cytoplasm</keyword>
<evidence type="ECO:0000256" key="17">
    <source>
        <dbReference type="ARBA" id="ARBA00023316"/>
    </source>
</evidence>
<name>B8CNB5_SHEPW</name>
<keyword evidence="17 20" id="KW-0961">Cell wall biogenesis/degradation</keyword>
<dbReference type="InterPro" id="IPR006094">
    <property type="entry name" value="Oxid_FAD_bind_N"/>
</dbReference>
<dbReference type="InterPro" id="IPR016169">
    <property type="entry name" value="FAD-bd_PCMH_sub2"/>
</dbReference>
<keyword evidence="12 20" id="KW-0521">NADP</keyword>
<dbReference type="InterPro" id="IPR036635">
    <property type="entry name" value="MurB_C_sf"/>
</dbReference>
<evidence type="ECO:0000256" key="5">
    <source>
        <dbReference type="ARBA" id="ARBA00010485"/>
    </source>
</evidence>
<organism evidence="22 23">
    <name type="scientific">Shewanella piezotolerans (strain WP3 / JCM 13877)</name>
    <dbReference type="NCBI Taxonomy" id="225849"/>
    <lineage>
        <taxon>Bacteria</taxon>
        <taxon>Pseudomonadati</taxon>
        <taxon>Pseudomonadota</taxon>
        <taxon>Gammaproteobacteria</taxon>
        <taxon>Alteromonadales</taxon>
        <taxon>Shewanellaceae</taxon>
        <taxon>Shewanella</taxon>
    </lineage>
</organism>
<keyword evidence="13 20" id="KW-0133">Cell shape</keyword>
<gene>
    <name evidence="20" type="primary">murB</name>
    <name evidence="22" type="ordered locus">swp_1992</name>
</gene>
<dbReference type="eggNOG" id="COG0812">
    <property type="taxonomic scope" value="Bacteria"/>
</dbReference>
<dbReference type="OrthoDB" id="9804753at2"/>
<dbReference type="EC" id="1.3.1.98" evidence="6 20"/>
<keyword evidence="23" id="KW-1185">Reference proteome</keyword>
<keyword evidence="14 20" id="KW-0573">Peptidoglycan synthesis</keyword>
<dbReference type="NCBIfam" id="TIGR00179">
    <property type="entry name" value="murB"/>
    <property type="match status" value="1"/>
</dbReference>
<dbReference type="Gene3D" id="3.30.43.10">
    <property type="entry name" value="Uridine Diphospho-n-acetylenolpyruvylglucosamine Reductase, domain 2"/>
    <property type="match status" value="1"/>
</dbReference>
<dbReference type="GO" id="GO:0071555">
    <property type="term" value="P:cell wall organization"/>
    <property type="evidence" value="ECO:0007669"/>
    <property type="project" value="UniProtKB-KW"/>
</dbReference>
<dbReference type="EMBL" id="CP000472">
    <property type="protein sequence ID" value="ACJ28749.1"/>
    <property type="molecule type" value="Genomic_DNA"/>
</dbReference>
<dbReference type="UniPathway" id="UPA00219"/>
<evidence type="ECO:0000256" key="9">
    <source>
        <dbReference type="ARBA" id="ARBA00022618"/>
    </source>
</evidence>
<evidence type="ECO:0000256" key="11">
    <source>
        <dbReference type="ARBA" id="ARBA00022827"/>
    </source>
</evidence>
<evidence type="ECO:0000256" key="4">
    <source>
        <dbReference type="ARBA" id="ARBA00004752"/>
    </source>
</evidence>
<keyword evidence="10 20" id="KW-0285">Flavoprotein</keyword>
<evidence type="ECO:0000313" key="23">
    <source>
        <dbReference type="Proteomes" id="UP000000753"/>
    </source>
</evidence>
<comment type="cofactor">
    <cofactor evidence="1 20">
        <name>FAD</name>
        <dbReference type="ChEBI" id="CHEBI:57692"/>
    </cofactor>
</comment>
<dbReference type="InterPro" id="IPR036318">
    <property type="entry name" value="FAD-bd_PCMH-like_sf"/>
</dbReference>
<evidence type="ECO:0000256" key="10">
    <source>
        <dbReference type="ARBA" id="ARBA00022630"/>
    </source>
</evidence>
<feature type="domain" description="FAD-binding PCMH-type" evidence="21">
    <location>
        <begin position="15"/>
        <end position="185"/>
    </location>
</feature>
<comment type="pathway">
    <text evidence="4 20">Cell wall biogenesis; peptidoglycan biosynthesis.</text>
</comment>
<feature type="active site" evidence="20">
    <location>
        <position position="327"/>
    </location>
</feature>
<dbReference type="PANTHER" id="PTHR21071">
    <property type="entry name" value="UDP-N-ACETYLENOLPYRUVOYLGLUCOSAMINE REDUCTASE"/>
    <property type="match status" value="1"/>
</dbReference>
<evidence type="ECO:0000256" key="3">
    <source>
        <dbReference type="ARBA" id="ARBA00004496"/>
    </source>
</evidence>
<evidence type="ECO:0000256" key="18">
    <source>
        <dbReference type="ARBA" id="ARBA00031026"/>
    </source>
</evidence>
<dbReference type="GO" id="GO:0008762">
    <property type="term" value="F:UDP-N-acetylmuramate dehydrogenase activity"/>
    <property type="evidence" value="ECO:0007669"/>
    <property type="project" value="UniProtKB-UniRule"/>
</dbReference>
<keyword evidence="16 20" id="KW-0131">Cell cycle</keyword>
<comment type="catalytic activity">
    <reaction evidence="19 20">
        <text>UDP-N-acetyl-alpha-D-muramate + NADP(+) = UDP-N-acetyl-3-O-(1-carboxyvinyl)-alpha-D-glucosamine + NADPH + H(+)</text>
        <dbReference type="Rhea" id="RHEA:12248"/>
        <dbReference type="ChEBI" id="CHEBI:15378"/>
        <dbReference type="ChEBI" id="CHEBI:57783"/>
        <dbReference type="ChEBI" id="CHEBI:58349"/>
        <dbReference type="ChEBI" id="CHEBI:68483"/>
        <dbReference type="ChEBI" id="CHEBI:70757"/>
        <dbReference type="EC" id="1.3.1.98"/>
    </reaction>
</comment>
<evidence type="ECO:0000256" key="15">
    <source>
        <dbReference type="ARBA" id="ARBA00023002"/>
    </source>
</evidence>
<evidence type="ECO:0000256" key="20">
    <source>
        <dbReference type="HAMAP-Rule" id="MF_00037"/>
    </source>
</evidence>
<evidence type="ECO:0000256" key="7">
    <source>
        <dbReference type="ARBA" id="ARBA00015188"/>
    </source>
</evidence>
<dbReference type="GO" id="GO:0005829">
    <property type="term" value="C:cytosol"/>
    <property type="evidence" value="ECO:0007669"/>
    <property type="project" value="TreeGrafter"/>
</dbReference>
<dbReference type="GO" id="GO:0008360">
    <property type="term" value="P:regulation of cell shape"/>
    <property type="evidence" value="ECO:0007669"/>
    <property type="project" value="UniProtKB-KW"/>
</dbReference>
<accession>B8CNB5</accession>
<evidence type="ECO:0000256" key="16">
    <source>
        <dbReference type="ARBA" id="ARBA00023306"/>
    </source>
</evidence>
<dbReference type="STRING" id="225849.swp_1992"/>
<sequence>MTDSISLKAHNTFGLEHSCRALFIAKTTPELSTFCQQLYLSNQPMLILGGGSNIVLCDDFAGTVVVVETKGIELRTTESDYCLAVEAGEDWHELVCYCLDKGIAGFENLALIPGKVGAAPIQNIGAYGIEFKDICEWVEYLDLASGERIRLSVEQCEFGYRDSAFKRQLSGKALITRVGFKVPKVWLPRLDYGPLKALKGPNVTPKAVFDCICATRMEKLPDPAVVGNAGSFFKNPIIENEQFQTLVARYPNIVGYPHGRRHTKVAAGWLIEAAGLKGFQVGGAAVHDKQALVLINKDNASSDDVLGLARHIVDCIFKEFGITLEHEPRMIATTGERSL</sequence>
<dbReference type="Pfam" id="PF02873">
    <property type="entry name" value="MurB_C"/>
    <property type="match status" value="1"/>
</dbReference>
<dbReference type="HAMAP" id="MF_00037">
    <property type="entry name" value="MurB"/>
    <property type="match status" value="1"/>
</dbReference>
<evidence type="ECO:0000259" key="21">
    <source>
        <dbReference type="PROSITE" id="PS51387"/>
    </source>
</evidence>